<evidence type="ECO:0000313" key="1">
    <source>
        <dbReference type="EMBL" id="KAK7026030.1"/>
    </source>
</evidence>
<accession>A0AAW0BIB5</accession>
<dbReference type="Proteomes" id="UP001383192">
    <property type="component" value="Unassembled WGS sequence"/>
</dbReference>
<name>A0AAW0BIB5_9AGAR</name>
<dbReference type="EMBL" id="JAYKXP010000108">
    <property type="protein sequence ID" value="KAK7026030.1"/>
    <property type="molecule type" value="Genomic_DNA"/>
</dbReference>
<keyword evidence="2" id="KW-1185">Reference proteome</keyword>
<dbReference type="AlphaFoldDB" id="A0AAW0BIB5"/>
<sequence length="150" mass="16553">MSTQVQVVPIEWHKDHHRAIEVPRDGGSETYHVFAIAGPPVFGDVKGRYNIDIEIPIGPIILELKGYIDLGNLDADIYAYIKVPIFGTYQVGELKGNLKTGISISVGIPGILSGTITLYAKDGWLWIKFSLTIFGKTYTAEFKLIPIPPI</sequence>
<reference evidence="1 2" key="1">
    <citation type="submission" date="2024-01" db="EMBL/GenBank/DDBJ databases">
        <title>A draft genome for a cacao thread blight-causing isolate of Paramarasmius palmivorus.</title>
        <authorList>
            <person name="Baruah I.K."/>
            <person name="Bukari Y."/>
            <person name="Amoako-Attah I."/>
            <person name="Meinhardt L.W."/>
            <person name="Bailey B.A."/>
            <person name="Cohen S.P."/>
        </authorList>
    </citation>
    <scope>NUCLEOTIDE SEQUENCE [LARGE SCALE GENOMIC DNA]</scope>
    <source>
        <strain evidence="1 2">GH-12</strain>
    </source>
</reference>
<protein>
    <submittedName>
        <fullName evidence="1">Uncharacterized protein</fullName>
    </submittedName>
</protein>
<comment type="caution">
    <text evidence="1">The sequence shown here is derived from an EMBL/GenBank/DDBJ whole genome shotgun (WGS) entry which is preliminary data.</text>
</comment>
<proteinExistence type="predicted"/>
<evidence type="ECO:0000313" key="2">
    <source>
        <dbReference type="Proteomes" id="UP001383192"/>
    </source>
</evidence>
<organism evidence="1 2">
    <name type="scientific">Paramarasmius palmivorus</name>
    <dbReference type="NCBI Taxonomy" id="297713"/>
    <lineage>
        <taxon>Eukaryota</taxon>
        <taxon>Fungi</taxon>
        <taxon>Dikarya</taxon>
        <taxon>Basidiomycota</taxon>
        <taxon>Agaricomycotina</taxon>
        <taxon>Agaricomycetes</taxon>
        <taxon>Agaricomycetidae</taxon>
        <taxon>Agaricales</taxon>
        <taxon>Marasmiineae</taxon>
        <taxon>Marasmiaceae</taxon>
        <taxon>Paramarasmius</taxon>
    </lineage>
</organism>
<gene>
    <name evidence="1" type="ORF">VNI00_015748</name>
</gene>